<organism evidence="2 3">
    <name type="scientific">Candidatus Parvarchaeum acidiphilum ARMAN-4</name>
    <dbReference type="NCBI Taxonomy" id="662760"/>
    <lineage>
        <taxon>Archaea</taxon>
        <taxon>Candidatus Parvarchaeota</taxon>
        <taxon>Candidatus Parvarchaeum</taxon>
    </lineage>
</organism>
<reference evidence="2 3" key="1">
    <citation type="journal article" date="2010" name="Proc. Natl. Acad. Sci. U.S.A.">
        <title>Enigmatic, ultrasmall, uncultivated Archaea.</title>
        <authorList>
            <person name="Baker B.J."/>
            <person name="Comolli L.R."/>
            <person name="Dick G.J."/>
            <person name="Hauser L.J."/>
            <person name="Hyatt D."/>
            <person name="Dill B.D."/>
            <person name="Land M.L."/>
            <person name="Verberkmoes N.C."/>
            <person name="Hettich R.L."/>
            <person name="Banfield J.F."/>
        </authorList>
    </citation>
    <scope>NUCLEOTIDE SEQUENCE [LARGE SCALE GENOMIC DNA]</scope>
</reference>
<accession>D2EGT1</accession>
<name>D2EGT1_PARA4</name>
<dbReference type="EMBL" id="GG730081">
    <property type="protein sequence ID" value="EEZ92433.1"/>
    <property type="molecule type" value="Genomic_DNA"/>
</dbReference>
<proteinExistence type="predicted"/>
<protein>
    <submittedName>
        <fullName evidence="2">Uncharacterized protein</fullName>
    </submittedName>
</protein>
<evidence type="ECO:0000313" key="3">
    <source>
        <dbReference type="Proteomes" id="UP000009375"/>
    </source>
</evidence>
<feature type="region of interest" description="Disordered" evidence="1">
    <location>
        <begin position="866"/>
        <end position="892"/>
    </location>
</feature>
<gene>
    <name evidence="2" type="ORF">BJBARM4_0985</name>
</gene>
<sequence>MRQVIDGEIATYNKDLNTFNFLMARWNIRLANTLGVPYLLSNKYESPIDEYNAILKAGLSNNNPVLHFTFQEAPPSLPAWIQNAGNPAIFSGNGKSTSSAPQSSGSANSGWTSMFSLLGQGLSWAGNGAKTGIIDLGNVITNPNTYFTAEKDINSFRTTANSLITKEGSIAVTGAWNILSNPKSYTTAGKDIEAGLTDWGKLISNPNTYLTALKDYNTAKGDISNAIISAYNWSISQNGGLAIGNWIQNTSVGVANFVDKEGGIAVTGAWNILSNPKSYTTAGKDIEQVGKALLTPATWQTVTKDLNAPLNIDNMVSLPHVYDVLNPFAVTQIQINPKNIKTFISKNKTIIEEVGILGISTVASILTAGAATTVLAPLDVGLLTPLVTESVEGSVGFATFNGVNTALSTYAATGHLPTANQELGSIKLGATIGAIGGPIFEGGMDIGKIIYAEWTGKPIETIMSVPQYVAKYGENEQISGFLGTINKLGMESDNAYVSIMDKDTGIIGTRYYNAVNMGHGLSERIMEYLNDIVKSTGDNGLKIGSASAIDTLKTLTEGVTIHGVESADFLGGVRAFANPEEEGMYFNLPSLNNEPIFLNYGPKLARPIAGIDSASKFAWSLNPFKAEGSFLEVDIDINDVSSTTLKEFRDETGLNPYTPEGKRALSTFIAEKAAAEGKPVFIPYQNYFSGTDELQLLGKVGRRLEFSETEKVLFLNPKEGIIPYLIPKATFVLRATGSFTDLEGDAVTAATQGILNPDTESAMSGSNSIIYYNPLKNIIPDIAFSFSRESYFSSGSSLVDPIISSGYSQIGGFVSASPSKTSFQPSISAFSLFSSVSGSPLSIDSITSSGSSKFSNSVFSSGLISRASRSPSKNSSYPSVKSKSSSSGSFSLSSSFPYESPYSHHRLLPPSIMPFWGGSPPKAKSKSSKKKTRLHYMPSVTAIEFNIFGKETKGIGNSLIRPMPY</sequence>
<dbReference type="AlphaFoldDB" id="D2EGT1"/>
<evidence type="ECO:0000256" key="1">
    <source>
        <dbReference type="SAM" id="MobiDB-lite"/>
    </source>
</evidence>
<dbReference type="Proteomes" id="UP000009375">
    <property type="component" value="Unassembled WGS sequence"/>
</dbReference>
<evidence type="ECO:0000313" key="2">
    <source>
        <dbReference type="EMBL" id="EEZ92433.1"/>
    </source>
</evidence>